<accession>G5GNX8</accession>
<dbReference type="EMBL" id="ACZM01000007">
    <property type="protein sequence ID" value="EHG21365.1"/>
    <property type="molecule type" value="Genomic_DNA"/>
</dbReference>
<dbReference type="PATRIC" id="fig|679201.3.peg.790"/>
<dbReference type="eggNOG" id="ENOG502ZD1N">
    <property type="taxonomic scope" value="Bacteria"/>
</dbReference>
<proteinExistence type="predicted"/>
<keyword evidence="1" id="KW-1133">Transmembrane helix</keyword>
<gene>
    <name evidence="2" type="ORF">HMPREF9334_00782</name>
</gene>
<name>G5GNX8_9FIRM</name>
<sequence>MLGEVYHSFGFLGVLISLAMIVLLLWLIAFLEMKSDEAAEQYKKNCEMRDHRGT</sequence>
<evidence type="ECO:0000256" key="1">
    <source>
        <dbReference type="SAM" id="Phobius"/>
    </source>
</evidence>
<dbReference type="Proteomes" id="UP000004129">
    <property type="component" value="Unassembled WGS sequence"/>
</dbReference>
<dbReference type="STRING" id="679201.HMPREF9334_00782"/>
<comment type="caution">
    <text evidence="2">The sequence shown here is derived from an EMBL/GenBank/DDBJ whole genome shotgun (WGS) entry which is preliminary data.</text>
</comment>
<keyword evidence="3" id="KW-1185">Reference proteome</keyword>
<feature type="transmembrane region" description="Helical" evidence="1">
    <location>
        <begin position="6"/>
        <end position="31"/>
    </location>
</feature>
<protein>
    <submittedName>
        <fullName evidence="2">Uncharacterized protein</fullName>
    </submittedName>
</protein>
<keyword evidence="1" id="KW-0472">Membrane</keyword>
<organism evidence="2 3">
    <name type="scientific">Selenomonas infelix ATCC 43532</name>
    <dbReference type="NCBI Taxonomy" id="679201"/>
    <lineage>
        <taxon>Bacteria</taxon>
        <taxon>Bacillati</taxon>
        <taxon>Bacillota</taxon>
        <taxon>Negativicutes</taxon>
        <taxon>Selenomonadales</taxon>
        <taxon>Selenomonadaceae</taxon>
        <taxon>Selenomonas</taxon>
    </lineage>
</organism>
<evidence type="ECO:0000313" key="3">
    <source>
        <dbReference type="Proteomes" id="UP000004129"/>
    </source>
</evidence>
<evidence type="ECO:0000313" key="2">
    <source>
        <dbReference type="EMBL" id="EHG21365.1"/>
    </source>
</evidence>
<dbReference type="AlphaFoldDB" id="G5GNX8"/>
<reference evidence="2 3" key="1">
    <citation type="submission" date="2011-08" db="EMBL/GenBank/DDBJ databases">
        <title>The Genome Sequence of Selenomonas infelix ATCC 43532.</title>
        <authorList>
            <consortium name="The Broad Institute Genome Sequencing Platform"/>
            <person name="Earl A."/>
            <person name="Ward D."/>
            <person name="Feldgarden M."/>
            <person name="Gevers D."/>
            <person name="Izard J."/>
            <person name="Blanton J.M."/>
            <person name="Baranova O.V."/>
            <person name="Dewhirst F.E."/>
            <person name="Young S.K."/>
            <person name="Zeng Q."/>
            <person name="Gargeya S."/>
            <person name="Fitzgerald M."/>
            <person name="Haas B."/>
            <person name="Abouelleil A."/>
            <person name="Alvarado L."/>
            <person name="Arachchi H.M."/>
            <person name="Berlin A."/>
            <person name="Brown A."/>
            <person name="Chapman S.B."/>
            <person name="Chen Z."/>
            <person name="Dunbar C."/>
            <person name="Freedman E."/>
            <person name="Gearin G."/>
            <person name="Gellesch M."/>
            <person name="Goldberg J."/>
            <person name="Griggs A."/>
            <person name="Gujja S."/>
            <person name="Heiman D."/>
            <person name="Howarth C."/>
            <person name="Larson L."/>
            <person name="Lui A."/>
            <person name="MacDonald P.J.P."/>
            <person name="Montmayeur A."/>
            <person name="Murphy C."/>
            <person name="Neiman D."/>
            <person name="Pearson M."/>
            <person name="Priest M."/>
            <person name="Roberts A."/>
            <person name="Saif S."/>
            <person name="Shea T."/>
            <person name="Shenoy N."/>
            <person name="Sisk P."/>
            <person name="Stolte C."/>
            <person name="Sykes S."/>
            <person name="Wortman J."/>
            <person name="Nusbaum C."/>
            <person name="Birren B."/>
        </authorList>
    </citation>
    <scope>NUCLEOTIDE SEQUENCE [LARGE SCALE GENOMIC DNA]</scope>
    <source>
        <strain evidence="2 3">ATCC 43532</strain>
    </source>
</reference>
<dbReference type="HOGENOM" id="CLU_203069_0_0_9"/>
<keyword evidence="1" id="KW-0812">Transmembrane</keyword>